<evidence type="ECO:0000259" key="2">
    <source>
        <dbReference type="Pfam" id="PF01471"/>
    </source>
</evidence>
<feature type="chain" id="PRO_5045202961" description="Peptidoglycan binding-like domain-containing protein" evidence="1">
    <location>
        <begin position="28"/>
        <end position="250"/>
    </location>
</feature>
<dbReference type="InterPro" id="IPR006311">
    <property type="entry name" value="TAT_signal"/>
</dbReference>
<gene>
    <name evidence="3" type="ORF">GCM10022226_44500</name>
</gene>
<keyword evidence="1" id="KW-0732">Signal</keyword>
<dbReference type="InterPro" id="IPR002477">
    <property type="entry name" value="Peptidoglycan-bd-like"/>
</dbReference>
<sequence>MPAPARRTLIKSTLFVTAASAVTLAVAGQHGQAPALASTSTSATVVAADLASCPDLAYGRRDPVNGMNCVRALQLALRRNDYPGQAVTGNFMEHTRANVLDFQRRRGIQPISGIVGPKTRRALLGTSSPDQSTVPPVRPSDYSARRPYCQDTACHFYLRRSSTQKFAQWLEDHPKSGAIVSGTLLAGACAFLKWGPAKFACAILGDIVTDRVGARLRSAAGAGACLRLSIGFPPAKPFTATPDNSGRCSD</sequence>
<dbReference type="SUPFAM" id="SSF47090">
    <property type="entry name" value="PGBD-like"/>
    <property type="match status" value="1"/>
</dbReference>
<dbReference type="PROSITE" id="PS51318">
    <property type="entry name" value="TAT"/>
    <property type="match status" value="1"/>
</dbReference>
<organism evidence="3 4">
    <name type="scientific">Sphaerisporangium flaviroseum</name>
    <dbReference type="NCBI Taxonomy" id="509199"/>
    <lineage>
        <taxon>Bacteria</taxon>
        <taxon>Bacillati</taxon>
        <taxon>Actinomycetota</taxon>
        <taxon>Actinomycetes</taxon>
        <taxon>Streptosporangiales</taxon>
        <taxon>Streptosporangiaceae</taxon>
        <taxon>Sphaerisporangium</taxon>
    </lineage>
</organism>
<reference evidence="4" key="1">
    <citation type="journal article" date="2019" name="Int. J. Syst. Evol. Microbiol.">
        <title>The Global Catalogue of Microorganisms (GCM) 10K type strain sequencing project: providing services to taxonomists for standard genome sequencing and annotation.</title>
        <authorList>
            <consortium name="The Broad Institute Genomics Platform"/>
            <consortium name="The Broad Institute Genome Sequencing Center for Infectious Disease"/>
            <person name="Wu L."/>
            <person name="Ma J."/>
        </authorList>
    </citation>
    <scope>NUCLEOTIDE SEQUENCE [LARGE SCALE GENOMIC DNA]</scope>
    <source>
        <strain evidence="4">JCM 16908</strain>
    </source>
</reference>
<feature type="signal peptide" evidence="1">
    <location>
        <begin position="1"/>
        <end position="27"/>
    </location>
</feature>
<protein>
    <recommendedName>
        <fullName evidence="2">Peptidoglycan binding-like domain-containing protein</fullName>
    </recommendedName>
</protein>
<evidence type="ECO:0000313" key="3">
    <source>
        <dbReference type="EMBL" id="GAA3819090.1"/>
    </source>
</evidence>
<comment type="caution">
    <text evidence="3">The sequence shown here is derived from an EMBL/GenBank/DDBJ whole genome shotgun (WGS) entry which is preliminary data.</text>
</comment>
<dbReference type="Pfam" id="PF01471">
    <property type="entry name" value="PG_binding_1"/>
    <property type="match status" value="1"/>
</dbReference>
<dbReference type="EMBL" id="BAAAZR010000010">
    <property type="protein sequence ID" value="GAA3819090.1"/>
    <property type="molecule type" value="Genomic_DNA"/>
</dbReference>
<dbReference type="InterPro" id="IPR036366">
    <property type="entry name" value="PGBDSf"/>
</dbReference>
<proteinExistence type="predicted"/>
<feature type="domain" description="Peptidoglycan binding-like" evidence="2">
    <location>
        <begin position="70"/>
        <end position="123"/>
    </location>
</feature>
<keyword evidence="4" id="KW-1185">Reference proteome</keyword>
<dbReference type="Gene3D" id="1.10.101.10">
    <property type="entry name" value="PGBD-like superfamily/PGBD"/>
    <property type="match status" value="1"/>
</dbReference>
<evidence type="ECO:0000256" key="1">
    <source>
        <dbReference type="SAM" id="SignalP"/>
    </source>
</evidence>
<name>A0ABP7II36_9ACTN</name>
<evidence type="ECO:0000313" key="4">
    <source>
        <dbReference type="Proteomes" id="UP001500888"/>
    </source>
</evidence>
<accession>A0ABP7II36</accession>
<dbReference type="RefSeq" id="WP_344943297.1">
    <property type="nucleotide sequence ID" value="NZ_BAAAZR010000010.1"/>
</dbReference>
<dbReference type="Proteomes" id="UP001500888">
    <property type="component" value="Unassembled WGS sequence"/>
</dbReference>
<dbReference type="InterPro" id="IPR036365">
    <property type="entry name" value="PGBD-like_sf"/>
</dbReference>